<dbReference type="InterPro" id="IPR005546">
    <property type="entry name" value="Autotransporte_beta"/>
</dbReference>
<dbReference type="InterPro" id="IPR004899">
    <property type="entry name" value="Pertactin_central"/>
</dbReference>
<keyword evidence="3" id="KW-0472">Membrane</keyword>
<dbReference type="EMBL" id="FN543502">
    <property type="protein sequence ID" value="CBG87143.1"/>
    <property type="molecule type" value="Genomic_DNA"/>
</dbReference>
<dbReference type="InterPro" id="IPR011050">
    <property type="entry name" value="Pectin_lyase_fold/virulence"/>
</dbReference>
<dbReference type="InterPro" id="IPR012332">
    <property type="entry name" value="Autotransporter_pectin_lyase_C"/>
</dbReference>
<proteinExistence type="predicted"/>
<dbReference type="NCBIfam" id="TIGR01414">
    <property type="entry name" value="autotrans_barl"/>
    <property type="match status" value="1"/>
</dbReference>
<organism evidence="5 6">
    <name type="scientific">Citrobacter rodentium (strain ICC168)</name>
    <name type="common">Citrobacter freundii biotype 4280</name>
    <dbReference type="NCBI Taxonomy" id="637910"/>
    <lineage>
        <taxon>Bacteria</taxon>
        <taxon>Pseudomonadati</taxon>
        <taxon>Pseudomonadota</taxon>
        <taxon>Gammaproteobacteria</taxon>
        <taxon>Enterobacterales</taxon>
        <taxon>Enterobacteriaceae</taxon>
        <taxon>Citrobacter</taxon>
    </lineage>
</organism>
<gene>
    <name evidence="5" type="ordered locus">ROD_03611</name>
</gene>
<dbReference type="Proteomes" id="UP000001889">
    <property type="component" value="Chromosome"/>
</dbReference>
<accession>D2TK13</accession>
<dbReference type="PRINTS" id="PR01484">
    <property type="entry name" value="PRTACTNFAMLY"/>
</dbReference>
<dbReference type="AlphaFoldDB" id="D2TK13"/>
<reference evidence="5 6" key="1">
    <citation type="journal article" date="2010" name="J. Bacteriol.">
        <title>The Citrobacter rodentium genome sequence reveals convergent evolution with human pathogenic Escherichia coli.</title>
        <authorList>
            <person name="Petty N.K."/>
            <person name="Bulgin R."/>
            <person name="Crepin V.F."/>
            <person name="Cerdeno-Tarraga A.M."/>
            <person name="Schroeder G.N."/>
            <person name="Quail M.A."/>
            <person name="Lennard N."/>
            <person name="Corton C."/>
            <person name="Barron A."/>
            <person name="Clark L."/>
            <person name="Toribio A.L."/>
            <person name="Parkhill J."/>
            <person name="Dougan G."/>
            <person name="Frankel G."/>
            <person name="Thomson N.R."/>
        </authorList>
    </citation>
    <scope>NUCLEOTIDE SEQUENCE [LARGE SCALE GENOMIC DNA]</scope>
    <source>
        <strain evidence="5 6">ICC168</strain>
    </source>
</reference>
<keyword evidence="3" id="KW-1133">Transmembrane helix</keyword>
<dbReference type="Gene3D" id="2.40.128.130">
    <property type="entry name" value="Autotransporter beta-domain"/>
    <property type="match status" value="1"/>
</dbReference>
<dbReference type="STRING" id="637910.ROD_03611"/>
<evidence type="ECO:0000313" key="6">
    <source>
        <dbReference type="Proteomes" id="UP000001889"/>
    </source>
</evidence>
<dbReference type="CDD" id="cd01343">
    <property type="entry name" value="PL1_Passenger_AT"/>
    <property type="match status" value="1"/>
</dbReference>
<keyword evidence="3" id="KW-0812">Transmembrane</keyword>
<dbReference type="eggNOG" id="COG3468">
    <property type="taxonomic scope" value="Bacteria"/>
</dbReference>
<dbReference type="PANTHER" id="PTHR35037:SF7">
    <property type="entry name" value="AUTOTRANSPORTER"/>
    <property type="match status" value="1"/>
</dbReference>
<dbReference type="InterPro" id="IPR006315">
    <property type="entry name" value="OM_autotransptr_brl_dom"/>
</dbReference>
<dbReference type="KEGG" id="cro:ROD_03611"/>
<dbReference type="PROSITE" id="PS51208">
    <property type="entry name" value="AUTOTRANSPORTER"/>
    <property type="match status" value="1"/>
</dbReference>
<dbReference type="GO" id="GO:0019867">
    <property type="term" value="C:outer membrane"/>
    <property type="evidence" value="ECO:0007669"/>
    <property type="project" value="InterPro"/>
</dbReference>
<dbReference type="SMART" id="SM00869">
    <property type="entry name" value="Autotransporter"/>
    <property type="match status" value="1"/>
</dbReference>
<dbReference type="SUPFAM" id="SSF103515">
    <property type="entry name" value="Autotransporter"/>
    <property type="match status" value="1"/>
</dbReference>
<dbReference type="HOGENOM" id="CLU_002318_2_1_6"/>
<dbReference type="InterPro" id="IPR036709">
    <property type="entry name" value="Autotransporte_beta_dom_sf"/>
</dbReference>
<keyword evidence="1" id="KW-0732">Signal</keyword>
<dbReference type="InterPro" id="IPR051551">
    <property type="entry name" value="Autotransporter_adhesion"/>
</dbReference>
<dbReference type="Gene3D" id="2.160.20.20">
    <property type="match status" value="1"/>
</dbReference>
<dbReference type="Pfam" id="PF03797">
    <property type="entry name" value="Autotransporter"/>
    <property type="match status" value="1"/>
</dbReference>
<keyword evidence="6" id="KW-1185">Reference proteome</keyword>
<evidence type="ECO:0000256" key="2">
    <source>
        <dbReference type="SAM" id="MobiDB-lite"/>
    </source>
</evidence>
<feature type="region of interest" description="Disordered" evidence="2">
    <location>
        <begin position="610"/>
        <end position="636"/>
    </location>
</feature>
<evidence type="ECO:0000256" key="1">
    <source>
        <dbReference type="ARBA" id="ARBA00022729"/>
    </source>
</evidence>
<evidence type="ECO:0000256" key="3">
    <source>
        <dbReference type="SAM" id="Phobius"/>
    </source>
</evidence>
<evidence type="ECO:0000313" key="5">
    <source>
        <dbReference type="EMBL" id="CBG87143.1"/>
    </source>
</evidence>
<protein>
    <submittedName>
        <fullName evidence="5">Adhesin autotransporter</fullName>
    </submittedName>
</protein>
<dbReference type="InterPro" id="IPR003991">
    <property type="entry name" value="Pertactin_virulence_factor"/>
</dbReference>
<dbReference type="PANTHER" id="PTHR35037">
    <property type="entry name" value="C-TERMINAL REGION OF AIDA-LIKE PROTEIN"/>
    <property type="match status" value="1"/>
</dbReference>
<sequence length="937" mass="96495">MSVTVTDRGTIVYKALQGRCIASGLLFGDITNGYRRRTAGAVILMRQDDRKIQEHINIFLFPFLAISLAKLTRIAYVLNTSCFLQSITRVPEMKVPKSRLAVMLTALSMVPSTEAVSVSGTSVTVTDDQSTTPYQITSNGELIVDGGSVGALSVTDSTLTIHKGGTYAGSDVPAAIYSSNSTINLDDVTATTSNTQQSVLSVASNLTIAGSTLTQNGGSAVIGINNANATGSPQTLISNSTLNLVNSSGNGGAVVLESTSTSTISGSVVNSASNGINYINASGSLLDTTVDAGGYGIQTQGIAFNYLPANVIVRNAIITGAQGGALLSDGELNIQSSSVSGTGEGANGITAGSRGVTETPTTLELISSQVKGNNNGILITPTTPGGSDHQVNMIINNSAVTGETGAAISVENMTADISILNGSSFSGGDNILLNNTNNGSANVSVENASLSGNIVTDNSSTTTVSLLQNAQLTGLLTGATSLNLGENAVWNITGNDNLGVLAVNNGVVNFGTPDTGFKTLTVSTLSGTGRFLMNTNLAANTGDLLNVTGEATGTHTLAIANTGSEPQSGGEDLRVVHTGSGNAAFSVEGGKVDAGAWQYSLSKQGTDWYLTQDSNGVTPPDPGTPAPSENDRTTSASTDAMLSLASAPVAIFNEEMQSLRFRHGDIQSNTLIPGGVWGRVLGSDNRISGPYGSAYKLGQTGMETGADTVIDVDSGRVAIGAFVSYTSNKISHARGGQSSVNSTGGGVYATWMADSGLYVDAVAKYNHFSTDVNARMADSTPVKGHYSQDAFGGSLETGKIFTTPSPVWLQPYIRATAMQAGGEDVKLDNGMETNIDTTNSFQSEAGVIAGVDVSVAGNTVKPYISLAVSHEWVDNNQVTINDTWNFDNDSSGTIGKYGAGLSAQISKNAGVWLEGKYQNGEHIESPITANAGFRITF</sequence>
<evidence type="ECO:0000259" key="4">
    <source>
        <dbReference type="PROSITE" id="PS51208"/>
    </source>
</evidence>
<dbReference type="Pfam" id="PF03212">
    <property type="entry name" value="Pertactin"/>
    <property type="match status" value="1"/>
</dbReference>
<feature type="domain" description="Autotransporter" evidence="4">
    <location>
        <begin position="669"/>
        <end position="937"/>
    </location>
</feature>
<dbReference type="SUPFAM" id="SSF51126">
    <property type="entry name" value="Pectin lyase-like"/>
    <property type="match status" value="1"/>
</dbReference>
<name>D2TK13_CITRI</name>
<feature type="transmembrane region" description="Helical" evidence="3">
    <location>
        <begin position="56"/>
        <end position="78"/>
    </location>
</feature>